<dbReference type="GO" id="GO:0034338">
    <property type="term" value="F:short-chain carboxylesterase activity"/>
    <property type="evidence" value="ECO:0007669"/>
    <property type="project" value="TreeGrafter"/>
</dbReference>
<keyword evidence="5" id="KW-1185">Reference proteome</keyword>
<name>A0A512DHT0_9PROT</name>
<dbReference type="InterPro" id="IPR012020">
    <property type="entry name" value="ABHD4"/>
</dbReference>
<keyword evidence="4" id="KW-0378">Hydrolase</keyword>
<dbReference type="GO" id="GO:0047372">
    <property type="term" value="F:monoacylglycerol lipase activity"/>
    <property type="evidence" value="ECO:0007669"/>
    <property type="project" value="TreeGrafter"/>
</dbReference>
<evidence type="ECO:0000256" key="2">
    <source>
        <dbReference type="PIRSR" id="PIRSR005211-1"/>
    </source>
</evidence>
<feature type="domain" description="AB hydrolase-1" evidence="3">
    <location>
        <begin position="82"/>
        <end position="197"/>
    </location>
</feature>
<dbReference type="InterPro" id="IPR029058">
    <property type="entry name" value="AB_hydrolase_fold"/>
</dbReference>
<reference evidence="4 5" key="1">
    <citation type="submission" date="2019-07" db="EMBL/GenBank/DDBJ databases">
        <title>Whole genome shotgun sequence of Skermanella aerolata NBRC 106429.</title>
        <authorList>
            <person name="Hosoyama A."/>
            <person name="Uohara A."/>
            <person name="Ohji S."/>
            <person name="Ichikawa N."/>
        </authorList>
    </citation>
    <scope>NUCLEOTIDE SEQUENCE [LARGE SCALE GENOMIC DNA]</scope>
    <source>
        <strain evidence="4 5">NBRC 106429</strain>
    </source>
</reference>
<comment type="similarity">
    <text evidence="1">Belongs to the AB hydrolase superfamily. AB hydrolase 4 family.</text>
</comment>
<accession>A0A512DHT0</accession>
<evidence type="ECO:0000259" key="3">
    <source>
        <dbReference type="Pfam" id="PF00561"/>
    </source>
</evidence>
<dbReference type="AlphaFoldDB" id="A0A512DHT0"/>
<protein>
    <submittedName>
        <fullName evidence="4">Alpha/beta hydrolase</fullName>
    </submittedName>
</protein>
<feature type="active site" description="Charge relay system" evidence="2">
    <location>
        <position position="283"/>
    </location>
</feature>
<dbReference type="Pfam" id="PF00561">
    <property type="entry name" value="Abhydrolase_1"/>
    <property type="match status" value="1"/>
</dbReference>
<dbReference type="PANTHER" id="PTHR10794:SF94">
    <property type="entry name" value="ESTERASE YHET-RELATED"/>
    <property type="match status" value="1"/>
</dbReference>
<dbReference type="InterPro" id="IPR050960">
    <property type="entry name" value="AB_hydrolase_4_sf"/>
</dbReference>
<organism evidence="4 5">
    <name type="scientific">Skermanella aerolata</name>
    <dbReference type="NCBI Taxonomy" id="393310"/>
    <lineage>
        <taxon>Bacteria</taxon>
        <taxon>Pseudomonadati</taxon>
        <taxon>Pseudomonadota</taxon>
        <taxon>Alphaproteobacteria</taxon>
        <taxon>Rhodospirillales</taxon>
        <taxon>Azospirillaceae</taxon>
        <taxon>Skermanella</taxon>
    </lineage>
</organism>
<gene>
    <name evidence="4" type="ORF">SAE02_01640</name>
</gene>
<sequence>MPPILTTADAAPPPPLPFEFPPFVPRAPWWGADLQTVRSVLLRQTFALEDSPEKRLRFRMPDLSGDVLHGILNQPAEPRALPLIVLVHGLTGCAESHYMRASAAILLRRGFTVMRLNLRGAGPSRPFCVEQYHAGRSEDLLAVLTQLPGKLTRSGIVLVGYSLGANQVLKLLGEGAPENVIAAAAISAPIDLAETSRRMMSRRNYIYHRRIVARMKEEVLGMPIPDIFRPIVQGVRNCYEFDDRFVAPRNGWKSADEYHRVNSAVRYMNGIRVPTLVIHALDDPWIPGDAYLNYDWTANPRLTPLLPRRGGHVGFHGADGPDPWHDRCLLEFLKGFAA</sequence>
<dbReference type="PIRSF" id="PIRSF005211">
    <property type="entry name" value="Ab_hydro_YheT"/>
    <property type="match status" value="1"/>
</dbReference>
<dbReference type="OrthoDB" id="332676at2"/>
<dbReference type="EMBL" id="BJYZ01000001">
    <property type="protein sequence ID" value="GEO36016.1"/>
    <property type="molecule type" value="Genomic_DNA"/>
</dbReference>
<comment type="caution">
    <text evidence="4">The sequence shown here is derived from an EMBL/GenBank/DDBJ whole genome shotgun (WGS) entry which is preliminary data.</text>
</comment>
<dbReference type="Proteomes" id="UP000321523">
    <property type="component" value="Unassembled WGS sequence"/>
</dbReference>
<proteinExistence type="inferred from homology"/>
<dbReference type="PANTHER" id="PTHR10794">
    <property type="entry name" value="ABHYDROLASE DOMAIN-CONTAINING PROTEIN"/>
    <property type="match status" value="1"/>
</dbReference>
<dbReference type="InterPro" id="IPR000073">
    <property type="entry name" value="AB_hydrolase_1"/>
</dbReference>
<feature type="active site" description="Charge relay system" evidence="2">
    <location>
        <position position="312"/>
    </location>
</feature>
<feature type="active site" description="Charge relay system" evidence="2">
    <location>
        <position position="162"/>
    </location>
</feature>
<evidence type="ECO:0000313" key="4">
    <source>
        <dbReference type="EMBL" id="GEO36016.1"/>
    </source>
</evidence>
<dbReference type="SUPFAM" id="SSF53474">
    <property type="entry name" value="alpha/beta-Hydrolases"/>
    <property type="match status" value="1"/>
</dbReference>
<evidence type="ECO:0000313" key="5">
    <source>
        <dbReference type="Proteomes" id="UP000321523"/>
    </source>
</evidence>
<dbReference type="Gene3D" id="3.40.50.1820">
    <property type="entry name" value="alpha/beta hydrolase"/>
    <property type="match status" value="1"/>
</dbReference>
<evidence type="ECO:0000256" key="1">
    <source>
        <dbReference type="ARBA" id="ARBA00010884"/>
    </source>
</evidence>